<dbReference type="GO" id="GO:0016853">
    <property type="term" value="F:isomerase activity"/>
    <property type="evidence" value="ECO:0007669"/>
    <property type="project" value="UniProtKB-KW"/>
</dbReference>
<comment type="similarity">
    <text evidence="1">Belongs to the PhzF family.</text>
</comment>
<dbReference type="SUPFAM" id="SSF54506">
    <property type="entry name" value="Diaminopimelate epimerase-like"/>
    <property type="match status" value="1"/>
</dbReference>
<organism evidence="4 5">
    <name type="scientific">Paenibacillus agri</name>
    <dbReference type="NCBI Taxonomy" id="2744309"/>
    <lineage>
        <taxon>Bacteria</taxon>
        <taxon>Bacillati</taxon>
        <taxon>Bacillota</taxon>
        <taxon>Bacilli</taxon>
        <taxon>Bacillales</taxon>
        <taxon>Paenibacillaceae</taxon>
        <taxon>Paenibacillus</taxon>
    </lineage>
</organism>
<comment type="caution">
    <text evidence="4">The sequence shown here is derived from an EMBL/GenBank/DDBJ whole genome shotgun (WGS) entry which is preliminary data.</text>
</comment>
<dbReference type="RefSeq" id="WP_175371720.1">
    <property type="nucleotide sequence ID" value="NZ_JABWCS010000207.1"/>
</dbReference>
<evidence type="ECO:0000313" key="5">
    <source>
        <dbReference type="Proteomes" id="UP000564806"/>
    </source>
</evidence>
<reference evidence="4" key="1">
    <citation type="submission" date="2020-06" db="EMBL/GenBank/DDBJ databases">
        <title>Paenibacillus sp. nov., isolated from soil.</title>
        <authorList>
            <person name="Seo Y.L."/>
        </authorList>
    </citation>
    <scope>NUCLEOTIDE SEQUENCE [LARGE SCALE GENOMIC DNA]</scope>
    <source>
        <strain evidence="4">JW14</strain>
    </source>
</reference>
<sequence length="271" mass="29282">MSLPLFIVDAFADRAYSGNPAAVCLLEGPAGEEFMQQTAAEMNLSETAFLWPEDGAYRLRWFTPAAEVKLCGHATLASAHVLWETGMLAPDEEARFHTLSGLLTARRKDERISLYFPPYELTLVQEVPGLAAALGIPEGDISQIMQYADNLLVHVNQESLVRGLNPDFALLAGLAARAVSVTAESNEEGIDFVSRFFAPKVGVNEDPVTGSAHTALGPYWAAKLNRSRLSAYQASQRGGHLLLDVGSETITLTGHAITILKGQLQVESVCL</sequence>
<evidence type="ECO:0000256" key="2">
    <source>
        <dbReference type="ARBA" id="ARBA00023235"/>
    </source>
</evidence>
<evidence type="ECO:0000256" key="3">
    <source>
        <dbReference type="PIRSR" id="PIRSR016184-1"/>
    </source>
</evidence>
<dbReference type="NCBIfam" id="TIGR00654">
    <property type="entry name" value="PhzF_family"/>
    <property type="match status" value="1"/>
</dbReference>
<keyword evidence="5" id="KW-1185">Reference proteome</keyword>
<dbReference type="Gene3D" id="3.10.310.10">
    <property type="entry name" value="Diaminopimelate Epimerase, Chain A, domain 1"/>
    <property type="match status" value="2"/>
</dbReference>
<dbReference type="Proteomes" id="UP000564806">
    <property type="component" value="Unassembled WGS sequence"/>
</dbReference>
<evidence type="ECO:0000256" key="1">
    <source>
        <dbReference type="ARBA" id="ARBA00008270"/>
    </source>
</evidence>
<feature type="active site" evidence="3">
    <location>
        <position position="46"/>
    </location>
</feature>
<evidence type="ECO:0000313" key="4">
    <source>
        <dbReference type="EMBL" id="NUU61170.1"/>
    </source>
</evidence>
<dbReference type="EMBL" id="JABWCS010000207">
    <property type="protein sequence ID" value="NUU61170.1"/>
    <property type="molecule type" value="Genomic_DNA"/>
</dbReference>
<accession>A0A850EN19</accession>
<proteinExistence type="inferred from homology"/>
<dbReference type="Pfam" id="PF02567">
    <property type="entry name" value="PhzC-PhzF"/>
    <property type="match status" value="1"/>
</dbReference>
<dbReference type="PANTHER" id="PTHR13774:SF17">
    <property type="entry name" value="PHENAZINE BIOSYNTHESIS-LIKE DOMAIN-CONTAINING PROTEIN"/>
    <property type="match status" value="1"/>
</dbReference>
<name>A0A850EN19_9BACL</name>
<dbReference type="InterPro" id="IPR003719">
    <property type="entry name" value="Phenazine_PhzF-like"/>
</dbReference>
<dbReference type="PIRSF" id="PIRSF016184">
    <property type="entry name" value="PhzC_PhzF"/>
    <property type="match status" value="1"/>
</dbReference>
<protein>
    <submittedName>
        <fullName evidence="4">PhzF family phenazine biosynthesis protein</fullName>
    </submittedName>
</protein>
<dbReference type="AlphaFoldDB" id="A0A850EN19"/>
<dbReference type="GO" id="GO:0005737">
    <property type="term" value="C:cytoplasm"/>
    <property type="evidence" value="ECO:0007669"/>
    <property type="project" value="TreeGrafter"/>
</dbReference>
<gene>
    <name evidence="4" type="ORF">HPT30_12505</name>
</gene>
<keyword evidence="2" id="KW-0413">Isomerase</keyword>
<dbReference type="PANTHER" id="PTHR13774">
    <property type="entry name" value="PHENAZINE BIOSYNTHESIS PROTEIN"/>
    <property type="match status" value="1"/>
</dbReference>